<keyword evidence="5 10" id="KW-0067">ATP-binding</keyword>
<dbReference type="Gene3D" id="3.60.20.10">
    <property type="entry name" value="Glutamine Phosphoribosylpyrophosphate, subunit 1, domain 1"/>
    <property type="match status" value="1"/>
</dbReference>
<dbReference type="GO" id="GO:0005829">
    <property type="term" value="C:cytosol"/>
    <property type="evidence" value="ECO:0007669"/>
    <property type="project" value="TreeGrafter"/>
</dbReference>
<feature type="site" description="Important for beta-aspartyl-AMP intermediate formation" evidence="11">
    <location>
        <position position="316"/>
    </location>
</feature>
<evidence type="ECO:0000256" key="8">
    <source>
        <dbReference type="ARBA" id="ARBA00048741"/>
    </source>
</evidence>
<dbReference type="InterPro" id="IPR033738">
    <property type="entry name" value="AsnB_N"/>
</dbReference>
<dbReference type="InterPro" id="IPR001962">
    <property type="entry name" value="Asn_synthase"/>
</dbReference>
<protein>
    <recommendedName>
        <fullName evidence="3">asparagine synthase (glutamine-hydrolyzing)</fullName>
        <ecNumber evidence="3">6.3.5.4</ecNumber>
    </recommendedName>
</protein>
<evidence type="ECO:0000259" key="12">
    <source>
        <dbReference type="PROSITE" id="PS51278"/>
    </source>
</evidence>
<keyword evidence="6 9" id="KW-0061">Asparagine biosynthesis</keyword>
<sequence length="516" mass="56859">MCGITGWVGFGQDPTIRHDVLAAMTATLTPRGPASGGMWTSEHAALGHRGIGTATTQPMSAGHVTTTTDCEVLNFQELRADLRGRGHRFSTDTDTEVVLRGYLEWGLGVAERLNGTFAFALWDARAQRLVLVRDRLGVKPLHYCPTPNGAVFGSEPKAVLAHPDIARKIDADGLRELFTLVRTPGHACWAGLREVRPGTVLTVDRSGVREHVYWRLETEPHLDDADTTAKEVRRLLEDSLAHQFAPEVLPGGLGTSAITALTGARTCAPTTAEPDLVALREDVVRACDLPLGLGELTRLDLLRAVRQRVDVVLSGDGADELFGGYPWYHHPVVQQARTFPWLVGAGAPFLHRDVREWLDLDTYAVDACATAVREIARLPGEPDQAWRLRKMTYLHLTRFLRVLLDRTDRLAAAAGLRVRLPFADHRLVEYVYNAPQPFDGAERGLLHAAVSDRLPAWSEPPAEHGAVELPADHPVFDLVDRAWLATAADDPATRRAVEQVLDLAVWLEVHRPEIVR</sequence>
<dbReference type="SUPFAM" id="SSF52402">
    <property type="entry name" value="Adenine nucleotide alpha hydrolases-like"/>
    <property type="match status" value="1"/>
</dbReference>
<dbReference type="SUPFAM" id="SSF56235">
    <property type="entry name" value="N-terminal nucleophile aminohydrolases (Ntn hydrolases)"/>
    <property type="match status" value="1"/>
</dbReference>
<dbReference type="InterPro" id="IPR017932">
    <property type="entry name" value="GATase_2_dom"/>
</dbReference>
<dbReference type="RefSeq" id="WP_065918282.1">
    <property type="nucleotide sequence ID" value="NZ_CP016793.1"/>
</dbReference>
<dbReference type="Proteomes" id="UP000093053">
    <property type="component" value="Chromosome"/>
</dbReference>
<comment type="similarity">
    <text evidence="2">Belongs to the asparagine synthetase family.</text>
</comment>
<dbReference type="KEGG" id="led:BBK82_31760"/>
<evidence type="ECO:0000256" key="2">
    <source>
        <dbReference type="ARBA" id="ARBA00005752"/>
    </source>
</evidence>
<organism evidence="13 14">
    <name type="scientific">Lentzea guizhouensis</name>
    <dbReference type="NCBI Taxonomy" id="1586287"/>
    <lineage>
        <taxon>Bacteria</taxon>
        <taxon>Bacillati</taxon>
        <taxon>Actinomycetota</taxon>
        <taxon>Actinomycetes</taxon>
        <taxon>Pseudonocardiales</taxon>
        <taxon>Pseudonocardiaceae</taxon>
        <taxon>Lentzea</taxon>
    </lineage>
</organism>
<evidence type="ECO:0000256" key="6">
    <source>
        <dbReference type="ARBA" id="ARBA00022888"/>
    </source>
</evidence>
<keyword evidence="14" id="KW-1185">Reference proteome</keyword>
<dbReference type="CDD" id="cd01991">
    <property type="entry name" value="Asn_synthase_B_C"/>
    <property type="match status" value="1"/>
</dbReference>
<evidence type="ECO:0000256" key="11">
    <source>
        <dbReference type="PIRSR" id="PIRSR001589-3"/>
    </source>
</evidence>
<evidence type="ECO:0000256" key="10">
    <source>
        <dbReference type="PIRSR" id="PIRSR001589-2"/>
    </source>
</evidence>
<dbReference type="AlphaFoldDB" id="A0A1B2HQH0"/>
<proteinExistence type="inferred from homology"/>
<dbReference type="Gene3D" id="3.40.50.620">
    <property type="entry name" value="HUPs"/>
    <property type="match status" value="1"/>
</dbReference>
<feature type="domain" description="Glutamine amidotransferase type-2" evidence="12">
    <location>
        <begin position="2"/>
        <end position="206"/>
    </location>
</feature>
<evidence type="ECO:0000256" key="7">
    <source>
        <dbReference type="ARBA" id="ARBA00022962"/>
    </source>
</evidence>
<dbReference type="PANTHER" id="PTHR43284:SF1">
    <property type="entry name" value="ASPARAGINE SYNTHETASE"/>
    <property type="match status" value="1"/>
</dbReference>
<dbReference type="STRING" id="1586287.BBK82_31760"/>
<comment type="catalytic activity">
    <reaction evidence="8">
        <text>L-aspartate + L-glutamine + ATP + H2O = L-asparagine + L-glutamate + AMP + diphosphate + H(+)</text>
        <dbReference type="Rhea" id="RHEA:12228"/>
        <dbReference type="ChEBI" id="CHEBI:15377"/>
        <dbReference type="ChEBI" id="CHEBI:15378"/>
        <dbReference type="ChEBI" id="CHEBI:29985"/>
        <dbReference type="ChEBI" id="CHEBI:29991"/>
        <dbReference type="ChEBI" id="CHEBI:30616"/>
        <dbReference type="ChEBI" id="CHEBI:33019"/>
        <dbReference type="ChEBI" id="CHEBI:58048"/>
        <dbReference type="ChEBI" id="CHEBI:58359"/>
        <dbReference type="ChEBI" id="CHEBI:456215"/>
        <dbReference type="EC" id="6.3.5.4"/>
    </reaction>
</comment>
<feature type="binding site" evidence="10">
    <location>
        <begin position="314"/>
        <end position="315"/>
    </location>
    <ligand>
        <name>ATP</name>
        <dbReference type="ChEBI" id="CHEBI:30616"/>
    </ligand>
</feature>
<dbReference type="GO" id="GO:0006529">
    <property type="term" value="P:asparagine biosynthetic process"/>
    <property type="evidence" value="ECO:0007669"/>
    <property type="project" value="UniProtKB-KW"/>
</dbReference>
<dbReference type="GO" id="GO:0005524">
    <property type="term" value="F:ATP binding"/>
    <property type="evidence" value="ECO:0007669"/>
    <property type="project" value="UniProtKB-KW"/>
</dbReference>
<dbReference type="InterPro" id="IPR006426">
    <property type="entry name" value="Asn_synth_AEB"/>
</dbReference>
<dbReference type="CDD" id="cd00712">
    <property type="entry name" value="AsnB"/>
    <property type="match status" value="1"/>
</dbReference>
<dbReference type="GO" id="GO:0004066">
    <property type="term" value="F:asparagine synthase (glutamine-hydrolyzing) activity"/>
    <property type="evidence" value="ECO:0007669"/>
    <property type="project" value="UniProtKB-EC"/>
</dbReference>
<evidence type="ECO:0000313" key="14">
    <source>
        <dbReference type="Proteomes" id="UP000093053"/>
    </source>
</evidence>
<dbReference type="Pfam" id="PF00733">
    <property type="entry name" value="Asn_synthase"/>
    <property type="match status" value="1"/>
</dbReference>
<keyword evidence="4 10" id="KW-0547">Nucleotide-binding</keyword>
<evidence type="ECO:0000313" key="13">
    <source>
        <dbReference type="EMBL" id="ANZ39941.1"/>
    </source>
</evidence>
<evidence type="ECO:0000256" key="1">
    <source>
        <dbReference type="ARBA" id="ARBA00005187"/>
    </source>
</evidence>
<dbReference type="PROSITE" id="PS51278">
    <property type="entry name" value="GATASE_TYPE_2"/>
    <property type="match status" value="1"/>
</dbReference>
<dbReference type="OrthoDB" id="9763290at2"/>
<gene>
    <name evidence="13" type="ORF">BBK82_31760</name>
</gene>
<feature type="active site" description="For GATase activity" evidence="9">
    <location>
        <position position="2"/>
    </location>
</feature>
<keyword evidence="7 9" id="KW-0315">Glutamine amidotransferase</keyword>
<dbReference type="InterPro" id="IPR014729">
    <property type="entry name" value="Rossmann-like_a/b/a_fold"/>
</dbReference>
<keyword evidence="9" id="KW-0028">Amino-acid biosynthesis</keyword>
<evidence type="ECO:0000256" key="5">
    <source>
        <dbReference type="ARBA" id="ARBA00022840"/>
    </source>
</evidence>
<dbReference type="PANTHER" id="PTHR43284">
    <property type="entry name" value="ASPARAGINE SYNTHETASE (GLUTAMINE-HYDROLYZING)"/>
    <property type="match status" value="1"/>
</dbReference>
<dbReference type="PIRSF" id="PIRSF001589">
    <property type="entry name" value="Asn_synthetase_glu-h"/>
    <property type="match status" value="1"/>
</dbReference>
<evidence type="ECO:0000256" key="3">
    <source>
        <dbReference type="ARBA" id="ARBA00012737"/>
    </source>
</evidence>
<dbReference type="EC" id="6.3.5.4" evidence="3"/>
<dbReference type="EMBL" id="CP016793">
    <property type="protein sequence ID" value="ANZ39941.1"/>
    <property type="molecule type" value="Genomic_DNA"/>
</dbReference>
<evidence type="ECO:0000256" key="4">
    <source>
        <dbReference type="ARBA" id="ARBA00022741"/>
    </source>
</evidence>
<dbReference type="InterPro" id="IPR051786">
    <property type="entry name" value="ASN_synthetase/amidase"/>
</dbReference>
<feature type="binding site" evidence="10">
    <location>
        <position position="94"/>
    </location>
    <ligand>
        <name>L-glutamine</name>
        <dbReference type="ChEBI" id="CHEBI:58359"/>
    </ligand>
</feature>
<name>A0A1B2HQH0_9PSEU</name>
<dbReference type="Pfam" id="PF13537">
    <property type="entry name" value="GATase_7"/>
    <property type="match status" value="1"/>
</dbReference>
<dbReference type="InterPro" id="IPR029055">
    <property type="entry name" value="Ntn_hydrolases_N"/>
</dbReference>
<comment type="pathway">
    <text evidence="1">Amino-acid biosynthesis; L-asparagine biosynthesis; L-asparagine from L-aspartate (L-Gln route): step 1/1.</text>
</comment>
<accession>A0A1B2HQH0</accession>
<reference evidence="13 14" key="1">
    <citation type="submission" date="2016-07" db="EMBL/GenBank/DDBJ databases">
        <title>Complete genome sequence of the Lentzea guizhouensis DHS C013.</title>
        <authorList>
            <person name="Cao C."/>
        </authorList>
    </citation>
    <scope>NUCLEOTIDE SEQUENCE [LARGE SCALE GENOMIC DNA]</scope>
    <source>
        <strain evidence="13 14">DHS C013</strain>
    </source>
</reference>
<evidence type="ECO:0000256" key="9">
    <source>
        <dbReference type="PIRSR" id="PIRSR001589-1"/>
    </source>
</evidence>